<comment type="caution">
    <text evidence="1">The sequence shown here is derived from an EMBL/GenBank/DDBJ whole genome shotgun (WGS) entry which is preliminary data.</text>
</comment>
<reference evidence="1 2" key="1">
    <citation type="journal article" date="2019" name="Int. J. Syst. Evol. Microbiol.">
        <title>The Global Catalogue of Microorganisms (GCM) 10K type strain sequencing project: providing services to taxonomists for standard genome sequencing and annotation.</title>
        <authorList>
            <consortium name="The Broad Institute Genomics Platform"/>
            <consortium name="The Broad Institute Genome Sequencing Center for Infectious Disease"/>
            <person name="Wu L."/>
            <person name="Ma J."/>
        </authorList>
    </citation>
    <scope>NUCLEOTIDE SEQUENCE [LARGE SCALE GENOMIC DNA]</scope>
    <source>
        <strain evidence="1 2">JCM 16082</strain>
    </source>
</reference>
<organism evidence="1 2">
    <name type="scientific">Gangjinia marincola</name>
    <dbReference type="NCBI Taxonomy" id="578463"/>
    <lineage>
        <taxon>Bacteria</taxon>
        <taxon>Pseudomonadati</taxon>
        <taxon>Bacteroidota</taxon>
        <taxon>Flavobacteriia</taxon>
        <taxon>Flavobacteriales</taxon>
        <taxon>Flavobacteriaceae</taxon>
        <taxon>Gangjinia</taxon>
    </lineage>
</organism>
<dbReference type="Pfam" id="PF04402">
    <property type="entry name" value="SIMPL"/>
    <property type="match status" value="1"/>
</dbReference>
<sequence length="121" mass="13725">MKNIDDLAEMYTKLLEDKNLNLSGLSYEHSKLDSLKNQAYLKALKKADLLAEELVQQLPESSKEVLKIGNTKLTASHPQSQPSYNYEMIEEEVSKVQNRSVAINPGMISVYATLFVEYQID</sequence>
<dbReference type="Gene3D" id="3.30.110.170">
    <property type="entry name" value="Protein of unknown function (DUF541), domain 1"/>
    <property type="match status" value="1"/>
</dbReference>
<name>A0ABN1MCW6_9FLAO</name>
<dbReference type="InterPro" id="IPR007497">
    <property type="entry name" value="SIMPL/DUF541"/>
</dbReference>
<protein>
    <submittedName>
        <fullName evidence="1">Uncharacterized protein</fullName>
    </submittedName>
</protein>
<keyword evidence="2" id="KW-1185">Reference proteome</keyword>
<dbReference type="Proteomes" id="UP001500507">
    <property type="component" value="Unassembled WGS sequence"/>
</dbReference>
<evidence type="ECO:0000313" key="2">
    <source>
        <dbReference type="Proteomes" id="UP001500507"/>
    </source>
</evidence>
<accession>A0ABN1MCW6</accession>
<dbReference type="EMBL" id="BAAAFG010000001">
    <property type="protein sequence ID" value="GAA0870904.1"/>
    <property type="molecule type" value="Genomic_DNA"/>
</dbReference>
<gene>
    <name evidence="1" type="ORF">GCM10009117_00490</name>
</gene>
<evidence type="ECO:0000313" key="1">
    <source>
        <dbReference type="EMBL" id="GAA0870904.1"/>
    </source>
</evidence>
<proteinExistence type="predicted"/>